<keyword evidence="7" id="KW-1185">Reference proteome</keyword>
<evidence type="ECO:0000256" key="4">
    <source>
        <dbReference type="SAM" id="Phobius"/>
    </source>
</evidence>
<proteinExistence type="inferred from homology"/>
<dbReference type="GO" id="GO:0002100">
    <property type="term" value="P:tRNA wobble adenosine to inosine editing"/>
    <property type="evidence" value="ECO:0007669"/>
    <property type="project" value="InterPro"/>
</dbReference>
<dbReference type="CDD" id="cd01285">
    <property type="entry name" value="nucleoside_deaminase"/>
    <property type="match status" value="1"/>
</dbReference>
<keyword evidence="4" id="KW-0472">Membrane</keyword>
<dbReference type="Pfam" id="PF14437">
    <property type="entry name" value="MafB19-deam"/>
    <property type="match status" value="1"/>
</dbReference>
<feature type="region of interest" description="Disordered" evidence="3">
    <location>
        <begin position="585"/>
        <end position="734"/>
    </location>
</feature>
<comment type="similarity">
    <text evidence="2">Belongs to the cytidine and deoxycytidylate deaminase family. ADAT3 subfamily.</text>
</comment>
<dbReference type="Proteomes" id="UP001159428">
    <property type="component" value="Unassembled WGS sequence"/>
</dbReference>
<dbReference type="GO" id="GO:0052717">
    <property type="term" value="F:tRNA-specific adenosine-34 deaminase activity"/>
    <property type="evidence" value="ECO:0007669"/>
    <property type="project" value="UniProtKB-EC"/>
</dbReference>
<feature type="compositionally biased region" description="Low complexity" evidence="3">
    <location>
        <begin position="633"/>
        <end position="683"/>
    </location>
</feature>
<dbReference type="GO" id="GO:0005737">
    <property type="term" value="C:cytoplasm"/>
    <property type="evidence" value="ECO:0007669"/>
    <property type="project" value="TreeGrafter"/>
</dbReference>
<dbReference type="GO" id="GO:0005634">
    <property type="term" value="C:nucleus"/>
    <property type="evidence" value="ECO:0007669"/>
    <property type="project" value="TreeGrafter"/>
</dbReference>
<gene>
    <name evidence="6" type="ORF">PMEA_00019259</name>
</gene>
<organism evidence="6 7">
    <name type="scientific">Pocillopora meandrina</name>
    <dbReference type="NCBI Taxonomy" id="46732"/>
    <lineage>
        <taxon>Eukaryota</taxon>
        <taxon>Metazoa</taxon>
        <taxon>Cnidaria</taxon>
        <taxon>Anthozoa</taxon>
        <taxon>Hexacorallia</taxon>
        <taxon>Scleractinia</taxon>
        <taxon>Astrocoeniina</taxon>
        <taxon>Pocilloporidae</taxon>
        <taxon>Pocillopora</taxon>
    </lineage>
</organism>
<evidence type="ECO:0000313" key="7">
    <source>
        <dbReference type="Proteomes" id="UP001159428"/>
    </source>
</evidence>
<evidence type="ECO:0000256" key="1">
    <source>
        <dbReference type="ARBA" id="ARBA00022694"/>
    </source>
</evidence>
<protein>
    <recommendedName>
        <fullName evidence="5">CMP/dCMP-type deaminase domain-containing protein</fullName>
    </recommendedName>
</protein>
<evidence type="ECO:0000256" key="2">
    <source>
        <dbReference type="ARBA" id="ARBA00038160"/>
    </source>
</evidence>
<feature type="compositionally biased region" description="Low complexity" evidence="3">
    <location>
        <begin position="701"/>
        <end position="731"/>
    </location>
</feature>
<keyword evidence="4" id="KW-1133">Transmembrane helix</keyword>
<evidence type="ECO:0000259" key="5">
    <source>
        <dbReference type="PROSITE" id="PS51747"/>
    </source>
</evidence>
<dbReference type="InterPro" id="IPR058535">
    <property type="entry name" value="MafB19-deam"/>
</dbReference>
<keyword evidence="1" id="KW-0819">tRNA processing</keyword>
<feature type="transmembrane region" description="Helical" evidence="4">
    <location>
        <begin position="743"/>
        <end position="769"/>
    </location>
</feature>
<reference evidence="6 7" key="1">
    <citation type="submission" date="2022-05" db="EMBL/GenBank/DDBJ databases">
        <authorList>
            <consortium name="Genoscope - CEA"/>
            <person name="William W."/>
        </authorList>
    </citation>
    <scope>NUCLEOTIDE SEQUENCE [LARGE SCALE GENOMIC DNA]</scope>
</reference>
<dbReference type="InterPro" id="IPR016193">
    <property type="entry name" value="Cytidine_deaminase-like"/>
</dbReference>
<dbReference type="GO" id="GO:0046872">
    <property type="term" value="F:metal ion binding"/>
    <property type="evidence" value="ECO:0007669"/>
    <property type="project" value="UniProtKB-KW"/>
</dbReference>
<dbReference type="PANTHER" id="PTHR11079:SF156">
    <property type="entry name" value="INACTIVE TRNA-SPECIFIC ADENOSINE DEAMINASE-LIKE PROTEIN 3-RELATED"/>
    <property type="match status" value="1"/>
</dbReference>
<accession>A0AAU9X901</accession>
<dbReference type="SUPFAM" id="SSF53927">
    <property type="entry name" value="Cytidine deaminase-like"/>
    <property type="match status" value="1"/>
</dbReference>
<keyword evidence="4" id="KW-0812">Transmembrane</keyword>
<comment type="caution">
    <text evidence="6">The sequence shown here is derived from an EMBL/GenBank/DDBJ whole genome shotgun (WGS) entry which is preliminary data.</text>
</comment>
<evidence type="ECO:0000313" key="6">
    <source>
        <dbReference type="EMBL" id="CAH3140547.1"/>
    </source>
</evidence>
<feature type="compositionally biased region" description="Polar residues" evidence="3">
    <location>
        <begin position="585"/>
        <end position="612"/>
    </location>
</feature>
<sequence>MASDLSLEPAEKKARLNNISEGLLEKMKEGGTFPRPVLANEYTRDFQTVQVYAADVTDKTQTSQLIRDLNEILPLKELGHLRRVRCRKVNDESLLQIILCVRNEVAADNSFTQLIQQNKTAANFLGEPFVADVAKHPPLTREQFNQASLLWPVNFHEDKYVSRALKGELFDKDEVSLIEKFMRMAIVEGQNITSRKFPIGAVIVDPQKNQPIAVCHDLRCAGHPLQHAVMVCLDLVAHSQSSGAWKLDCQEVNETWTLKEKGSQLQQRTCCFCSKNDSKDCSSMEKGSVGERFTHHGELCNSLKNADNKCKSLPYLCTGYDLYVTREPCAMCAMALVHSRIRRVFYGCSDNKTGALGSRYKIHTQTGLNHHYECHFVVKHFYIFNENMYKNYGHYVLAISAAITVLISLWTSHTNAVPLNGTNNTGNFSSVNTTSRNNNSSLQNSTAANSTTTCNATISNCTTQNSTLQGNGTVVYVQVNLTNLCESNRTQRLLLCNGTALNLTKHCEIAKTGNLSLVCRNGSVINSSFIADLVSNATKSSITSNNTINSGNRTIENITSSINATTATPSIQTLNGTLTNGSLVNGTSSQNATEGNVTTTSSSISAQEGNEISSTATQQSTTTVTKAEETTTEKSTTPSTTAKETTTEKSTTPSTTAKETTTEKSTTPSTTTKETTAERSTASITTQEASSPPSAKETTTKESTTQTTTTKETVKTVQTTTTTQESLQRTTSSKDDQQHSVQFFYVNVLTPIGAGACAALLIALLVVLCRCCRRRKLKKVRYFGKAPGHVNMDELNLLSHSSDEE</sequence>
<feature type="compositionally biased region" description="Polar residues" evidence="3">
    <location>
        <begin position="684"/>
        <end position="693"/>
    </location>
</feature>
<dbReference type="InterPro" id="IPR002125">
    <property type="entry name" value="CMP_dCMP_dom"/>
</dbReference>
<name>A0AAU9X901_9CNID</name>
<feature type="compositionally biased region" description="Low complexity" evidence="3">
    <location>
        <begin position="613"/>
        <end position="625"/>
    </location>
</feature>
<dbReference type="PANTHER" id="PTHR11079">
    <property type="entry name" value="CYTOSINE DEAMINASE FAMILY MEMBER"/>
    <property type="match status" value="1"/>
</dbReference>
<dbReference type="AlphaFoldDB" id="A0AAU9X901"/>
<dbReference type="Gene3D" id="3.40.140.10">
    <property type="entry name" value="Cytidine Deaminase, domain 2"/>
    <property type="match status" value="1"/>
</dbReference>
<evidence type="ECO:0000256" key="3">
    <source>
        <dbReference type="SAM" id="MobiDB-lite"/>
    </source>
</evidence>
<dbReference type="EMBL" id="CALNXJ010000034">
    <property type="protein sequence ID" value="CAH3140547.1"/>
    <property type="molecule type" value="Genomic_DNA"/>
</dbReference>
<feature type="domain" description="CMP/dCMP-type deaminase" evidence="5">
    <location>
        <begin position="176"/>
        <end position="359"/>
    </location>
</feature>
<dbReference type="PROSITE" id="PS51747">
    <property type="entry name" value="CYT_DCMP_DEAMINASES_2"/>
    <property type="match status" value="1"/>
</dbReference>